<dbReference type="SMART" id="SM00108">
    <property type="entry name" value="B_lectin"/>
    <property type="match status" value="1"/>
</dbReference>
<dbReference type="Proteomes" id="UP000607653">
    <property type="component" value="Unassembled WGS sequence"/>
</dbReference>
<dbReference type="PROSITE" id="PS50927">
    <property type="entry name" value="BULB_LECTIN"/>
    <property type="match status" value="1"/>
</dbReference>
<evidence type="ECO:0000256" key="12">
    <source>
        <dbReference type="ARBA" id="ARBA00022840"/>
    </source>
</evidence>
<keyword evidence="7" id="KW-0812">Transmembrane</keyword>
<feature type="domain" description="Bulb-type lectin" evidence="20">
    <location>
        <begin position="40"/>
        <end position="160"/>
    </location>
</feature>
<dbReference type="GO" id="GO:0005886">
    <property type="term" value="C:plasma membrane"/>
    <property type="evidence" value="ECO:0007669"/>
    <property type="project" value="UniProtKB-SubCell"/>
</dbReference>
<gene>
    <name evidence="21" type="ORF">HUJ06_016504</name>
</gene>
<comment type="caution">
    <text evidence="21">The sequence shown here is derived from an EMBL/GenBank/DDBJ whole genome shotgun (WGS) entry which is preliminary data.</text>
</comment>
<dbReference type="SUPFAM" id="SSF51110">
    <property type="entry name" value="alpha-D-mannose-specific plant lectins"/>
    <property type="match status" value="1"/>
</dbReference>
<evidence type="ECO:0000256" key="7">
    <source>
        <dbReference type="ARBA" id="ARBA00022692"/>
    </source>
</evidence>
<dbReference type="GO" id="GO:0030246">
    <property type="term" value="F:carbohydrate binding"/>
    <property type="evidence" value="ECO:0007669"/>
    <property type="project" value="UniProtKB-KW"/>
</dbReference>
<sequence>MSLLTKRSSNTYEKFKFSLLAFSLFFALRTSHDAAAATRDTIIKEGEGVQDWDHLKSASGIFRLGFSGPSASRNRYLGISYNKARDATVVWVANRNNPIADSSGLLTMDGDGKLKITHSGGSAIMLYSKQTAGNVTTTLLDSGNFVLREVDSNGTATRVLWQSFDYPTNTLLPGMKLGLNSKTGHN</sequence>
<reference evidence="21 22" key="1">
    <citation type="journal article" date="2020" name="Mol. Biol. Evol.">
        <title>Distinct Expression and Methylation Patterns for Genes with Different Fates following a Single Whole-Genome Duplication in Flowering Plants.</title>
        <authorList>
            <person name="Shi T."/>
            <person name="Rahmani R.S."/>
            <person name="Gugger P.F."/>
            <person name="Wang M."/>
            <person name="Li H."/>
            <person name="Zhang Y."/>
            <person name="Li Z."/>
            <person name="Wang Q."/>
            <person name="Van de Peer Y."/>
            <person name="Marchal K."/>
            <person name="Chen J."/>
        </authorList>
    </citation>
    <scope>NUCLEOTIDE SEQUENCE [LARGE SCALE GENOMIC DNA]</scope>
    <source>
        <tissue evidence="21">Leaf</tissue>
    </source>
</reference>
<keyword evidence="9" id="KW-0430">Lectin</keyword>
<evidence type="ECO:0000256" key="19">
    <source>
        <dbReference type="ARBA" id="ARBA00048679"/>
    </source>
</evidence>
<evidence type="ECO:0000256" key="9">
    <source>
        <dbReference type="ARBA" id="ARBA00022734"/>
    </source>
</evidence>
<dbReference type="PANTHER" id="PTHR32444">
    <property type="entry name" value="BULB-TYPE LECTIN DOMAIN-CONTAINING PROTEIN"/>
    <property type="match status" value="1"/>
</dbReference>
<keyword evidence="17" id="KW-0325">Glycoprotein</keyword>
<evidence type="ECO:0000256" key="18">
    <source>
        <dbReference type="ARBA" id="ARBA00047899"/>
    </source>
</evidence>
<keyword evidence="15" id="KW-1015">Disulfide bond</keyword>
<keyword evidence="14" id="KW-0472">Membrane</keyword>
<evidence type="ECO:0000256" key="8">
    <source>
        <dbReference type="ARBA" id="ARBA00022729"/>
    </source>
</evidence>
<keyword evidence="12" id="KW-0067">ATP-binding</keyword>
<comment type="catalytic activity">
    <reaction evidence="19">
        <text>L-seryl-[protein] + ATP = O-phospho-L-seryl-[protein] + ADP + H(+)</text>
        <dbReference type="Rhea" id="RHEA:17989"/>
        <dbReference type="Rhea" id="RHEA-COMP:9863"/>
        <dbReference type="Rhea" id="RHEA-COMP:11604"/>
        <dbReference type="ChEBI" id="CHEBI:15378"/>
        <dbReference type="ChEBI" id="CHEBI:29999"/>
        <dbReference type="ChEBI" id="CHEBI:30616"/>
        <dbReference type="ChEBI" id="CHEBI:83421"/>
        <dbReference type="ChEBI" id="CHEBI:456216"/>
        <dbReference type="EC" id="2.7.11.1"/>
    </reaction>
</comment>
<evidence type="ECO:0000256" key="1">
    <source>
        <dbReference type="ARBA" id="ARBA00004251"/>
    </source>
</evidence>
<evidence type="ECO:0000256" key="10">
    <source>
        <dbReference type="ARBA" id="ARBA00022741"/>
    </source>
</evidence>
<comment type="catalytic activity">
    <reaction evidence="18">
        <text>L-threonyl-[protein] + ATP = O-phospho-L-threonyl-[protein] + ADP + H(+)</text>
        <dbReference type="Rhea" id="RHEA:46608"/>
        <dbReference type="Rhea" id="RHEA-COMP:11060"/>
        <dbReference type="Rhea" id="RHEA-COMP:11605"/>
        <dbReference type="ChEBI" id="CHEBI:15378"/>
        <dbReference type="ChEBI" id="CHEBI:30013"/>
        <dbReference type="ChEBI" id="CHEBI:30616"/>
        <dbReference type="ChEBI" id="CHEBI:61977"/>
        <dbReference type="ChEBI" id="CHEBI:456216"/>
        <dbReference type="EC" id="2.7.11.1"/>
    </reaction>
</comment>
<evidence type="ECO:0000256" key="17">
    <source>
        <dbReference type="ARBA" id="ARBA00023180"/>
    </source>
</evidence>
<comment type="subcellular location">
    <subcellularLocation>
        <location evidence="1">Cell membrane</location>
        <topology evidence="1">Single-pass type I membrane protein</topology>
    </subcellularLocation>
</comment>
<accession>A0A822ZNU3</accession>
<evidence type="ECO:0000256" key="15">
    <source>
        <dbReference type="ARBA" id="ARBA00023157"/>
    </source>
</evidence>
<keyword evidence="3" id="KW-1003">Cell membrane</keyword>
<dbReference type="InterPro" id="IPR036426">
    <property type="entry name" value="Bulb-type_lectin_dom_sf"/>
</dbReference>
<dbReference type="Gene3D" id="2.90.10.10">
    <property type="entry name" value="Bulb-type lectin domain"/>
    <property type="match status" value="1"/>
</dbReference>
<keyword evidence="6" id="KW-0808">Transferase</keyword>
<dbReference type="PANTHER" id="PTHR32444:SF128">
    <property type="entry name" value="CURCULIN-LIKE (MANNOSE-BINDING) LECTIN FAMILY PROTEIN"/>
    <property type="match status" value="1"/>
</dbReference>
<evidence type="ECO:0000259" key="20">
    <source>
        <dbReference type="PROSITE" id="PS50927"/>
    </source>
</evidence>
<dbReference type="GO" id="GO:0005524">
    <property type="term" value="F:ATP binding"/>
    <property type="evidence" value="ECO:0007669"/>
    <property type="project" value="UniProtKB-KW"/>
</dbReference>
<evidence type="ECO:0000256" key="2">
    <source>
        <dbReference type="ARBA" id="ARBA00012513"/>
    </source>
</evidence>
<keyword evidence="5" id="KW-0597">Phosphoprotein</keyword>
<name>A0A822ZNU3_NELNU</name>
<evidence type="ECO:0000313" key="22">
    <source>
        <dbReference type="Proteomes" id="UP000607653"/>
    </source>
</evidence>
<keyword evidence="22" id="KW-1185">Reference proteome</keyword>
<keyword evidence="13" id="KW-1133">Transmembrane helix</keyword>
<evidence type="ECO:0000256" key="4">
    <source>
        <dbReference type="ARBA" id="ARBA00022527"/>
    </source>
</evidence>
<dbReference type="EC" id="2.7.11.1" evidence="2"/>
<evidence type="ECO:0000256" key="6">
    <source>
        <dbReference type="ARBA" id="ARBA00022679"/>
    </source>
</evidence>
<evidence type="ECO:0000256" key="13">
    <source>
        <dbReference type="ARBA" id="ARBA00022989"/>
    </source>
</evidence>
<keyword evidence="10" id="KW-0547">Nucleotide-binding</keyword>
<proteinExistence type="predicted"/>
<dbReference type="GO" id="GO:0004674">
    <property type="term" value="F:protein serine/threonine kinase activity"/>
    <property type="evidence" value="ECO:0007669"/>
    <property type="project" value="UniProtKB-KW"/>
</dbReference>
<dbReference type="CDD" id="cd00028">
    <property type="entry name" value="B_lectin"/>
    <property type="match status" value="1"/>
</dbReference>
<keyword evidence="16" id="KW-0675">Receptor</keyword>
<protein>
    <recommendedName>
        <fullName evidence="2">non-specific serine/threonine protein kinase</fullName>
        <ecNumber evidence="2">2.7.11.1</ecNumber>
    </recommendedName>
</protein>
<dbReference type="Pfam" id="PF01453">
    <property type="entry name" value="B_lectin"/>
    <property type="match status" value="1"/>
</dbReference>
<keyword evidence="8" id="KW-0732">Signal</keyword>
<dbReference type="EMBL" id="DUZY01000008">
    <property type="protein sequence ID" value="DAD46567.1"/>
    <property type="molecule type" value="Genomic_DNA"/>
</dbReference>
<evidence type="ECO:0000256" key="14">
    <source>
        <dbReference type="ARBA" id="ARBA00023136"/>
    </source>
</evidence>
<evidence type="ECO:0000256" key="5">
    <source>
        <dbReference type="ARBA" id="ARBA00022553"/>
    </source>
</evidence>
<dbReference type="AlphaFoldDB" id="A0A822ZNU3"/>
<evidence type="ECO:0000256" key="11">
    <source>
        <dbReference type="ARBA" id="ARBA00022777"/>
    </source>
</evidence>
<keyword evidence="11" id="KW-0418">Kinase</keyword>
<evidence type="ECO:0000256" key="16">
    <source>
        <dbReference type="ARBA" id="ARBA00023170"/>
    </source>
</evidence>
<keyword evidence="4" id="KW-0723">Serine/threonine-protein kinase</keyword>
<dbReference type="FunFam" id="2.90.10.10:FF:000009">
    <property type="entry name" value="Receptor-like serine/threonine-protein kinase SD1-8"/>
    <property type="match status" value="1"/>
</dbReference>
<dbReference type="InterPro" id="IPR001480">
    <property type="entry name" value="Bulb-type_lectin_dom"/>
</dbReference>
<organism evidence="21 22">
    <name type="scientific">Nelumbo nucifera</name>
    <name type="common">Sacred lotus</name>
    <dbReference type="NCBI Taxonomy" id="4432"/>
    <lineage>
        <taxon>Eukaryota</taxon>
        <taxon>Viridiplantae</taxon>
        <taxon>Streptophyta</taxon>
        <taxon>Embryophyta</taxon>
        <taxon>Tracheophyta</taxon>
        <taxon>Spermatophyta</taxon>
        <taxon>Magnoliopsida</taxon>
        <taxon>Proteales</taxon>
        <taxon>Nelumbonaceae</taxon>
        <taxon>Nelumbo</taxon>
    </lineage>
</organism>
<evidence type="ECO:0000313" key="21">
    <source>
        <dbReference type="EMBL" id="DAD46567.1"/>
    </source>
</evidence>
<evidence type="ECO:0000256" key="3">
    <source>
        <dbReference type="ARBA" id="ARBA00022475"/>
    </source>
</evidence>